<dbReference type="InterPro" id="IPR050582">
    <property type="entry name" value="HAD-like_SerB"/>
</dbReference>
<dbReference type="Gene3D" id="1.20.1440.100">
    <property type="entry name" value="SG protein - dephosphorylation function"/>
    <property type="match status" value="1"/>
</dbReference>
<accession>A0A9E8S9Q0</accession>
<dbReference type="SUPFAM" id="SSF56784">
    <property type="entry name" value="HAD-like"/>
    <property type="match status" value="1"/>
</dbReference>
<evidence type="ECO:0000313" key="3">
    <source>
        <dbReference type="Proteomes" id="UP001164706"/>
    </source>
</evidence>
<gene>
    <name evidence="2" type="ORF">OVN18_06260</name>
</gene>
<dbReference type="PANTHER" id="PTHR43344:SF15">
    <property type="entry name" value="PHOSPHOSERINE PHOSPHATASE SERB1"/>
    <property type="match status" value="1"/>
</dbReference>
<dbReference type="GO" id="GO:0016787">
    <property type="term" value="F:hydrolase activity"/>
    <property type="evidence" value="ECO:0007669"/>
    <property type="project" value="UniProtKB-KW"/>
</dbReference>
<sequence length="260" mass="28370">MPVPEGSDDAPTAPPVLAFFDIDNTLMRGASLFHIGTAAWRRGFVTGRDVARFLWHQVRFTAVGENPRHQASARAGALRMVEGRTEQDLIELANDTYEHSIHLRLIPDTVALAHEHRDKGHEVWLLSATPQVMAEVIAERLGLTGGVGTQAEIVDGVYTGNLVDSLMHGQRKADRAAELAAARGAPLVDCWAYSDSRNDLPLLQLTGNRVVVNPDAALERHATAEGWPILTAKPASVRAARRRIRREGRTVAAEPQQPPA</sequence>
<dbReference type="Proteomes" id="UP001164706">
    <property type="component" value="Chromosome"/>
</dbReference>
<dbReference type="NCBIfam" id="TIGR01488">
    <property type="entry name" value="HAD-SF-IB"/>
    <property type="match status" value="1"/>
</dbReference>
<evidence type="ECO:0000313" key="2">
    <source>
        <dbReference type="EMBL" id="WAB82598.1"/>
    </source>
</evidence>
<protein>
    <submittedName>
        <fullName evidence="2">HAD-IB family hydrolase</fullName>
    </submittedName>
</protein>
<proteinExistence type="inferred from homology"/>
<organism evidence="2 3">
    <name type="scientific">Microcella daejeonensis</name>
    <dbReference type="NCBI Taxonomy" id="2994971"/>
    <lineage>
        <taxon>Bacteria</taxon>
        <taxon>Bacillati</taxon>
        <taxon>Actinomycetota</taxon>
        <taxon>Actinomycetes</taxon>
        <taxon>Micrococcales</taxon>
        <taxon>Microbacteriaceae</taxon>
        <taxon>Microcella</taxon>
    </lineage>
</organism>
<dbReference type="KEGG" id="mdb:OVN18_06260"/>
<dbReference type="RefSeq" id="WP_267782750.1">
    <property type="nucleotide sequence ID" value="NZ_CP113089.1"/>
</dbReference>
<keyword evidence="2" id="KW-0378">Hydrolase</keyword>
<comment type="similarity">
    <text evidence="1">Belongs to the HAD-like hydrolase superfamily. SerB family.</text>
</comment>
<evidence type="ECO:0000256" key="1">
    <source>
        <dbReference type="ARBA" id="ARBA00009184"/>
    </source>
</evidence>
<dbReference type="InterPro" id="IPR006385">
    <property type="entry name" value="HAD_hydro_SerB1"/>
</dbReference>
<dbReference type="Pfam" id="PF12710">
    <property type="entry name" value="HAD"/>
    <property type="match status" value="1"/>
</dbReference>
<dbReference type="NCBIfam" id="TIGR01490">
    <property type="entry name" value="HAD-SF-IB-hyp1"/>
    <property type="match status" value="1"/>
</dbReference>
<dbReference type="AlphaFoldDB" id="A0A9E8S9Q0"/>
<dbReference type="PANTHER" id="PTHR43344">
    <property type="entry name" value="PHOSPHOSERINE PHOSPHATASE"/>
    <property type="match status" value="1"/>
</dbReference>
<dbReference type="InterPro" id="IPR023214">
    <property type="entry name" value="HAD_sf"/>
</dbReference>
<dbReference type="Gene3D" id="3.40.50.1000">
    <property type="entry name" value="HAD superfamily/HAD-like"/>
    <property type="match status" value="1"/>
</dbReference>
<dbReference type="InterPro" id="IPR036412">
    <property type="entry name" value="HAD-like_sf"/>
</dbReference>
<dbReference type="EMBL" id="CP113089">
    <property type="protein sequence ID" value="WAB82598.1"/>
    <property type="molecule type" value="Genomic_DNA"/>
</dbReference>
<reference evidence="2" key="1">
    <citation type="submission" date="2022-11" db="EMBL/GenBank/DDBJ databases">
        <title>Description of Microcella daejonensis nov. sp, isolated from riverside soil.</title>
        <authorList>
            <person name="Molina K.M."/>
            <person name="Kim S.B."/>
        </authorList>
    </citation>
    <scope>NUCLEOTIDE SEQUENCE</scope>
    <source>
        <strain evidence="2">MMS21-STM12</strain>
    </source>
</reference>
<keyword evidence="3" id="KW-1185">Reference proteome</keyword>
<name>A0A9E8S9Q0_9MICO</name>